<evidence type="ECO:0000256" key="1">
    <source>
        <dbReference type="ARBA" id="ARBA00001049"/>
    </source>
</evidence>
<dbReference type="EC" id="2.3.2.2" evidence="13"/>
<gene>
    <name evidence="15" type="ORF">F8M41_002067</name>
</gene>
<dbReference type="SUPFAM" id="SSF56235">
    <property type="entry name" value="N-terminal nucleophile aminohydrolases (Ntn hydrolases)"/>
    <property type="match status" value="1"/>
</dbReference>
<dbReference type="PRINTS" id="PR01210">
    <property type="entry name" value="GGTRANSPTASE"/>
</dbReference>
<organism evidence="15 16">
    <name type="scientific">Gigaspora margarita</name>
    <dbReference type="NCBI Taxonomy" id="4874"/>
    <lineage>
        <taxon>Eukaryota</taxon>
        <taxon>Fungi</taxon>
        <taxon>Fungi incertae sedis</taxon>
        <taxon>Mucoromycota</taxon>
        <taxon>Glomeromycotina</taxon>
        <taxon>Glomeromycetes</taxon>
        <taxon>Diversisporales</taxon>
        <taxon>Gigasporaceae</taxon>
        <taxon>Gigaspora</taxon>
    </lineage>
</organism>
<comment type="catalytic activity">
    <reaction evidence="2 13">
        <text>glutathione + H2O = L-cysteinylglycine + L-glutamate</text>
        <dbReference type="Rhea" id="RHEA:28807"/>
        <dbReference type="ChEBI" id="CHEBI:15377"/>
        <dbReference type="ChEBI" id="CHEBI:29985"/>
        <dbReference type="ChEBI" id="CHEBI:57925"/>
        <dbReference type="ChEBI" id="CHEBI:61694"/>
        <dbReference type="EC" id="3.4.19.13"/>
    </reaction>
</comment>
<evidence type="ECO:0000256" key="7">
    <source>
        <dbReference type="ARBA" id="ARBA00022801"/>
    </source>
</evidence>
<name>A0A8H4A7A6_GIGMA</name>
<dbReference type="EMBL" id="WTPW01001174">
    <property type="protein sequence ID" value="KAF0451176.1"/>
    <property type="molecule type" value="Genomic_DNA"/>
</dbReference>
<feature type="active site" description="Nucleophile" evidence="11">
    <location>
        <position position="406"/>
    </location>
</feature>
<dbReference type="FunFam" id="3.60.20.40:FF:000001">
    <property type="entry name" value="Gamma-glutamyltranspeptidase 1"/>
    <property type="match status" value="1"/>
</dbReference>
<evidence type="ECO:0000313" key="16">
    <source>
        <dbReference type="Proteomes" id="UP000439903"/>
    </source>
</evidence>
<evidence type="ECO:0000256" key="8">
    <source>
        <dbReference type="ARBA" id="ARBA00023180"/>
    </source>
</evidence>
<feature type="binding site" evidence="12">
    <location>
        <position position="134"/>
    </location>
    <ligand>
        <name>L-glutamate</name>
        <dbReference type="ChEBI" id="CHEBI:29985"/>
    </ligand>
</feature>
<keyword evidence="7 13" id="KW-0378">Hydrolase</keyword>
<dbReference type="GO" id="GO:0006508">
    <property type="term" value="P:proteolysis"/>
    <property type="evidence" value="ECO:0007669"/>
    <property type="project" value="UniProtKB-KW"/>
</dbReference>
<dbReference type="GO" id="GO:0006751">
    <property type="term" value="P:glutathione catabolic process"/>
    <property type="evidence" value="ECO:0007669"/>
    <property type="project" value="UniProtKB-UniRule"/>
</dbReference>
<evidence type="ECO:0000256" key="10">
    <source>
        <dbReference type="ARBA" id="ARBA00047417"/>
    </source>
</evidence>
<keyword evidence="9 13" id="KW-0012">Acyltransferase</keyword>
<dbReference type="GO" id="GO:0103068">
    <property type="term" value="F:leukotriene C4 gamma-glutamyl transferase activity"/>
    <property type="evidence" value="ECO:0007669"/>
    <property type="project" value="UniProtKB-EC"/>
</dbReference>
<evidence type="ECO:0000256" key="3">
    <source>
        <dbReference type="ARBA" id="ARBA00005115"/>
    </source>
</evidence>
<dbReference type="AlphaFoldDB" id="A0A8H4A7A6"/>
<evidence type="ECO:0000256" key="9">
    <source>
        <dbReference type="ARBA" id="ARBA00023315"/>
    </source>
</evidence>
<feature type="binding site" evidence="12">
    <location>
        <begin position="476"/>
        <end position="477"/>
    </location>
    <ligand>
        <name>L-glutamate</name>
        <dbReference type="ChEBI" id="CHEBI:29985"/>
    </ligand>
</feature>
<proteinExistence type="inferred from homology"/>
<reference evidence="15 16" key="1">
    <citation type="journal article" date="2019" name="Environ. Microbiol.">
        <title>At the nexus of three kingdoms: the genome of the mycorrhizal fungus Gigaspora margarita provides insights into plant, endobacterial and fungal interactions.</title>
        <authorList>
            <person name="Venice F."/>
            <person name="Ghignone S."/>
            <person name="Salvioli di Fossalunga A."/>
            <person name="Amselem J."/>
            <person name="Novero M."/>
            <person name="Xianan X."/>
            <person name="Sedzielewska Toro K."/>
            <person name="Morin E."/>
            <person name="Lipzen A."/>
            <person name="Grigoriev I.V."/>
            <person name="Henrissat B."/>
            <person name="Martin F.M."/>
            <person name="Bonfante P."/>
        </authorList>
    </citation>
    <scope>NUCLEOTIDE SEQUENCE [LARGE SCALE GENOMIC DNA]</scope>
    <source>
        <strain evidence="15 16">BEG34</strain>
    </source>
</reference>
<sequence length="598" mass="66677">MYNSYGLIDGHQRMRSRSRSRVCSFTTSLILSFVIIMLFVIIFSNLSYFLDNDSFILTPDPNLIIAKHGAVASEIANCSQYGVDILKEGGSAIDAAITSMICVGAINIFSSGIGGGGFMTIRLPNGYSEIIDFRETAPLAARKDMFVDKEVFASVGGLSIGVPGEVAGMKLAHQKYGKLPWKRLFEPSIKMCRNGFPVTSELGLQLQLFSEFVVDNPQLSEIYAPNGNILKKGQILYRTKFARTLETIANNYTEFYKGSIAKSIIKRVHATGGIMTLDDLKNYRPIVREPIVGFYNDRKVITAPEPTSGPILLFLLNLLEKYDLKNNEIDGLNFHRIIEALKFGFARQTELGDSAFFKNKTKHELRIEEIISKEFADSVRRNISDNETFDPDYYNPVYEPIDDHGTSHLTVIDADDMTVSVTSSINKPWGSQVMDPDTEILLNDQMDDFSVPGTPDMFELSPSPYNFIEPGKRPLSSMAPTIIEKNGKFEFAVGGSGGKRIISSVLEVILDICDFDTNLVDAINKPRYHQQLLPNMVFVDSGFSFDLIKNLLDIGHVVQIHHINDRTFSSQIQAIRKFENGTIHAASDFRKQGLAAGY</sequence>
<dbReference type="Pfam" id="PF01019">
    <property type="entry name" value="G_glu_transpept"/>
    <property type="match status" value="1"/>
</dbReference>
<keyword evidence="8" id="KW-0325">Glycoprotein</keyword>
<dbReference type="NCBIfam" id="TIGR00066">
    <property type="entry name" value="g_glut_trans"/>
    <property type="match status" value="1"/>
</dbReference>
<evidence type="ECO:0000256" key="6">
    <source>
        <dbReference type="ARBA" id="ARBA00022679"/>
    </source>
</evidence>
<feature type="transmembrane region" description="Helical" evidence="14">
    <location>
        <begin position="22"/>
        <end position="50"/>
    </location>
</feature>
<evidence type="ECO:0000256" key="2">
    <source>
        <dbReference type="ARBA" id="ARBA00001089"/>
    </source>
</evidence>
<evidence type="ECO:0000256" key="13">
    <source>
        <dbReference type="RuleBase" id="RU368068"/>
    </source>
</evidence>
<evidence type="ECO:0000256" key="11">
    <source>
        <dbReference type="PIRSR" id="PIRSR600101-1"/>
    </source>
</evidence>
<evidence type="ECO:0000313" key="15">
    <source>
        <dbReference type="EMBL" id="KAF0451176.1"/>
    </source>
</evidence>
<dbReference type="UniPathway" id="UPA00204"/>
<dbReference type="OrthoDB" id="1081007at2759"/>
<keyword evidence="14" id="KW-1133">Transmembrane helix</keyword>
<keyword evidence="5" id="KW-0645">Protease</keyword>
<accession>A0A8H4A7A6</accession>
<comment type="caution">
    <text evidence="15">The sequence shown here is derived from an EMBL/GenBank/DDBJ whole genome shotgun (WGS) entry which is preliminary data.</text>
</comment>
<evidence type="ECO:0000256" key="4">
    <source>
        <dbReference type="ARBA" id="ARBA00009381"/>
    </source>
</evidence>
<comment type="catalytic activity">
    <reaction evidence="1 13">
        <text>an S-substituted glutathione + H2O = an S-substituted L-cysteinylglycine + L-glutamate</text>
        <dbReference type="Rhea" id="RHEA:59468"/>
        <dbReference type="ChEBI" id="CHEBI:15377"/>
        <dbReference type="ChEBI" id="CHEBI:29985"/>
        <dbReference type="ChEBI" id="CHEBI:90779"/>
        <dbReference type="ChEBI" id="CHEBI:143103"/>
        <dbReference type="EC" id="3.4.19.13"/>
    </reaction>
</comment>
<dbReference type="GO" id="GO:0005886">
    <property type="term" value="C:plasma membrane"/>
    <property type="evidence" value="ECO:0007669"/>
    <property type="project" value="TreeGrafter"/>
</dbReference>
<feature type="binding site" evidence="12">
    <location>
        <position position="498"/>
    </location>
    <ligand>
        <name>L-glutamate</name>
        <dbReference type="ChEBI" id="CHEBI:29985"/>
    </ligand>
</feature>
<comment type="similarity">
    <text evidence="4">Belongs to the gamma-glutamyltransferase family.</text>
</comment>
<dbReference type="PANTHER" id="PTHR11686">
    <property type="entry name" value="GAMMA GLUTAMYL TRANSPEPTIDASE"/>
    <property type="match status" value="1"/>
</dbReference>
<dbReference type="InterPro" id="IPR000101">
    <property type="entry name" value="GGT_peptidase"/>
</dbReference>
<dbReference type="Proteomes" id="UP000439903">
    <property type="component" value="Unassembled WGS sequence"/>
</dbReference>
<dbReference type="InterPro" id="IPR043137">
    <property type="entry name" value="GGT_ssub_C"/>
</dbReference>
<dbReference type="EC" id="3.4.19.13" evidence="13"/>
<comment type="pathway">
    <text evidence="3 13">Sulfur metabolism; glutathione metabolism.</text>
</comment>
<keyword evidence="14" id="KW-0472">Membrane</keyword>
<keyword evidence="14" id="KW-0812">Transmembrane</keyword>
<feature type="binding site" evidence="12">
    <location>
        <position position="448"/>
    </location>
    <ligand>
        <name>L-glutamate</name>
        <dbReference type="ChEBI" id="CHEBI:29985"/>
    </ligand>
</feature>
<dbReference type="Gene3D" id="3.60.20.40">
    <property type="match status" value="1"/>
</dbReference>
<dbReference type="FunFam" id="1.10.246.130:FF:000005">
    <property type="entry name" value="Gamma-glutamyltranspeptidase 1, putative"/>
    <property type="match status" value="1"/>
</dbReference>
<evidence type="ECO:0000256" key="14">
    <source>
        <dbReference type="SAM" id="Phobius"/>
    </source>
</evidence>
<comment type="catalytic activity">
    <reaction evidence="10 13">
        <text>an N-terminal (5-L-glutamyl)-[peptide] + an alpha-amino acid = 5-L-glutamyl amino acid + an N-terminal L-alpha-aminoacyl-[peptide]</text>
        <dbReference type="Rhea" id="RHEA:23904"/>
        <dbReference type="Rhea" id="RHEA-COMP:9780"/>
        <dbReference type="Rhea" id="RHEA-COMP:9795"/>
        <dbReference type="ChEBI" id="CHEBI:77644"/>
        <dbReference type="ChEBI" id="CHEBI:78597"/>
        <dbReference type="ChEBI" id="CHEBI:78599"/>
        <dbReference type="ChEBI" id="CHEBI:78608"/>
        <dbReference type="EC" id="2.3.2.2"/>
    </reaction>
</comment>
<keyword evidence="6 13" id="KW-0808">Transferase</keyword>
<dbReference type="PANTHER" id="PTHR11686:SF9">
    <property type="entry name" value="RE13973P"/>
    <property type="match status" value="1"/>
</dbReference>
<evidence type="ECO:0000256" key="5">
    <source>
        <dbReference type="ARBA" id="ARBA00022670"/>
    </source>
</evidence>
<dbReference type="Gene3D" id="1.10.246.130">
    <property type="match status" value="1"/>
</dbReference>
<dbReference type="InterPro" id="IPR043138">
    <property type="entry name" value="GGT_lsub"/>
</dbReference>
<evidence type="ECO:0000256" key="12">
    <source>
        <dbReference type="PIRSR" id="PIRSR600101-2"/>
    </source>
</evidence>
<keyword evidence="16" id="KW-1185">Reference proteome</keyword>
<comment type="function">
    <text evidence="13">Cleaves the gamma-glutamyl peptide bond of glutathione and glutathione conjugates.</text>
</comment>
<protein>
    <recommendedName>
        <fullName evidence="13">Glutathione hydrolase</fullName>
        <ecNumber evidence="13">2.3.2.2</ecNumber>
        <ecNumber evidence="13">3.4.19.13</ecNumber>
    </recommendedName>
    <alternativeName>
        <fullName evidence="13">Gamma-glutamyltransferase</fullName>
    </alternativeName>
    <alternativeName>
        <fullName evidence="13">Gamma-glutamyltranspeptidase</fullName>
    </alternativeName>
</protein>
<feature type="binding site" evidence="12">
    <location>
        <begin position="424"/>
        <end position="426"/>
    </location>
    <ligand>
        <name>L-glutamate</name>
        <dbReference type="ChEBI" id="CHEBI:29985"/>
    </ligand>
</feature>
<dbReference type="InterPro" id="IPR029055">
    <property type="entry name" value="Ntn_hydrolases_N"/>
</dbReference>
<dbReference type="GO" id="GO:0036374">
    <property type="term" value="F:glutathione hydrolase activity"/>
    <property type="evidence" value="ECO:0007669"/>
    <property type="project" value="UniProtKB-UniRule"/>
</dbReference>